<evidence type="ECO:0000313" key="1">
    <source>
        <dbReference type="EnsemblPlants" id="MELO3C032380.2.1"/>
    </source>
</evidence>
<dbReference type="EnsemblPlants" id="MELO3C032380.2.1">
    <property type="protein sequence ID" value="MELO3C032380.2.1"/>
    <property type="gene ID" value="MELO3C032380.2"/>
</dbReference>
<name>A0A9I9EDS0_CUCME</name>
<reference evidence="1" key="1">
    <citation type="submission" date="2023-03" db="UniProtKB">
        <authorList>
            <consortium name="EnsemblPlants"/>
        </authorList>
    </citation>
    <scope>IDENTIFICATION</scope>
</reference>
<dbReference type="AlphaFoldDB" id="A0A9I9EDS0"/>
<sequence length="96" mass="10574">MKIACNLLPSEFLSAREGEIGMGRFIHDKTGERDGVFDGDESGHRSASPFRAIHDAGFHFYGSVLGEGRSTARVEQGIVFQFPNLQDGEADCWLIN</sequence>
<organism evidence="1">
    <name type="scientific">Cucumis melo</name>
    <name type="common">Muskmelon</name>
    <dbReference type="NCBI Taxonomy" id="3656"/>
    <lineage>
        <taxon>Eukaryota</taxon>
        <taxon>Viridiplantae</taxon>
        <taxon>Streptophyta</taxon>
        <taxon>Embryophyta</taxon>
        <taxon>Tracheophyta</taxon>
        <taxon>Spermatophyta</taxon>
        <taxon>Magnoliopsida</taxon>
        <taxon>eudicotyledons</taxon>
        <taxon>Gunneridae</taxon>
        <taxon>Pentapetalae</taxon>
        <taxon>rosids</taxon>
        <taxon>fabids</taxon>
        <taxon>Cucurbitales</taxon>
        <taxon>Cucurbitaceae</taxon>
        <taxon>Benincaseae</taxon>
        <taxon>Cucumis</taxon>
    </lineage>
</organism>
<protein>
    <submittedName>
        <fullName evidence="1">Uncharacterized protein</fullName>
    </submittedName>
</protein>
<accession>A0A9I9EDS0</accession>
<dbReference type="Gramene" id="MELO3C032380.2.1">
    <property type="protein sequence ID" value="MELO3C032380.2.1"/>
    <property type="gene ID" value="MELO3C032380.2"/>
</dbReference>
<proteinExistence type="predicted"/>